<feature type="domain" description="CR-type" evidence="12">
    <location>
        <begin position="137"/>
        <end position="219"/>
    </location>
</feature>
<dbReference type="InterPro" id="IPR002939">
    <property type="entry name" value="DnaJ_C"/>
</dbReference>
<keyword evidence="2 9" id="KW-0235">DNA replication</keyword>
<dbReference type="SUPFAM" id="SSF57938">
    <property type="entry name" value="DnaJ/Hsp40 cysteine-rich domain"/>
    <property type="match status" value="1"/>
</dbReference>
<keyword evidence="3 9" id="KW-0479">Metal-binding</keyword>
<dbReference type="GO" id="GO:0016491">
    <property type="term" value="F:oxidoreductase activity"/>
    <property type="evidence" value="ECO:0007669"/>
    <property type="project" value="UniProtKB-KW"/>
</dbReference>
<dbReference type="Pfam" id="PF00226">
    <property type="entry name" value="DnaJ"/>
    <property type="match status" value="1"/>
</dbReference>
<feature type="binding site" evidence="9">
    <location>
        <position position="167"/>
    </location>
    <ligand>
        <name>Zn(2+)</name>
        <dbReference type="ChEBI" id="CHEBI:29105"/>
        <label>2</label>
    </ligand>
</feature>
<evidence type="ECO:0000256" key="10">
    <source>
        <dbReference type="PROSITE-ProRule" id="PRU00546"/>
    </source>
</evidence>
<evidence type="ECO:0000256" key="1">
    <source>
        <dbReference type="ARBA" id="ARBA00022490"/>
    </source>
</evidence>
<dbReference type="SMART" id="SM00271">
    <property type="entry name" value="DnaJ"/>
    <property type="match status" value="1"/>
</dbReference>
<feature type="binding site" evidence="9">
    <location>
        <position position="170"/>
    </location>
    <ligand>
        <name>Zn(2+)</name>
        <dbReference type="ChEBI" id="CHEBI:29105"/>
        <label>2</label>
    </ligand>
</feature>
<comment type="domain">
    <text evidence="9">The J domain is necessary and sufficient to stimulate DnaK ATPase activity. Zinc center 1 plays an important role in the autonomous, DnaK-independent chaperone activity of DnaJ. Zinc center 2 is essential for interaction with DnaK and for DnaJ activity.</text>
</comment>
<reference evidence="13 14" key="1">
    <citation type="submission" date="2024-03" db="EMBL/GenBank/DDBJ databases">
        <title>A Dehalogenimonas Isolated from Estuarine Sediments Dihaloeliminates Chlorinated Alkanes.</title>
        <authorList>
            <person name="Yang Y."/>
            <person name="Wang H."/>
        </authorList>
    </citation>
    <scope>NUCLEOTIDE SEQUENCE [LARGE SCALE GENOMIC DNA]</scope>
    <source>
        <strain evidence="13 14">W</strain>
    </source>
</reference>
<dbReference type="CDD" id="cd10719">
    <property type="entry name" value="DnaJ_zf"/>
    <property type="match status" value="1"/>
</dbReference>
<dbReference type="Pfam" id="PF00684">
    <property type="entry name" value="DnaJ_CXXCXGXG"/>
    <property type="match status" value="1"/>
</dbReference>
<dbReference type="PROSITE" id="PS51188">
    <property type="entry name" value="ZF_CR"/>
    <property type="match status" value="1"/>
</dbReference>
<feature type="binding site" evidence="9">
    <location>
        <position position="196"/>
    </location>
    <ligand>
        <name>Zn(2+)</name>
        <dbReference type="ChEBI" id="CHEBI:29105"/>
        <label>2</label>
    </ligand>
</feature>
<dbReference type="CDD" id="cd06257">
    <property type="entry name" value="DnaJ"/>
    <property type="match status" value="1"/>
</dbReference>
<keyword evidence="7 9" id="KW-0346">Stress response</keyword>
<evidence type="ECO:0000256" key="9">
    <source>
        <dbReference type="HAMAP-Rule" id="MF_01152"/>
    </source>
</evidence>
<feature type="repeat" description="CXXCXGXG motif" evidence="9">
    <location>
        <begin position="167"/>
        <end position="174"/>
    </location>
</feature>
<keyword evidence="8 9" id="KW-0143">Chaperone</keyword>
<dbReference type="RefSeq" id="WP_338738432.1">
    <property type="nucleotide sequence ID" value="NZ_CP146612.1"/>
</dbReference>
<dbReference type="InterPro" id="IPR001305">
    <property type="entry name" value="HSP_DnaJ_Cys-rich_dom"/>
</dbReference>
<feature type="binding site" evidence="9">
    <location>
        <position position="150"/>
    </location>
    <ligand>
        <name>Zn(2+)</name>
        <dbReference type="ChEBI" id="CHEBI:29105"/>
        <label>1</label>
    </ligand>
</feature>
<comment type="function">
    <text evidence="9">Participates actively in the response to hyperosmotic and heat shock by preventing the aggregation of stress-denatured proteins and by disaggregating proteins, also in an autonomous, DnaK-independent fashion. Unfolded proteins bind initially to DnaJ; upon interaction with the DnaJ-bound protein, DnaK hydrolyzes its bound ATP, resulting in the formation of a stable complex. GrpE releases ADP from DnaK; ATP binding to DnaK triggers the release of the substrate protein, thus completing the reaction cycle. Several rounds of ATP-dependent interactions between DnaJ, DnaK and GrpE are required for fully efficient folding. Also involved, together with DnaK and GrpE, in the DNA replication of plasmids through activation of initiation proteins.</text>
</comment>
<feature type="binding site" evidence="9">
    <location>
        <position position="210"/>
    </location>
    <ligand>
        <name>Zn(2+)</name>
        <dbReference type="ChEBI" id="CHEBI:29105"/>
        <label>1</label>
    </ligand>
</feature>
<accession>A0ABZ2J4M4</accession>
<dbReference type="PROSITE" id="PS00636">
    <property type="entry name" value="DNAJ_1"/>
    <property type="match status" value="1"/>
</dbReference>
<feature type="repeat" description="CXXCXGXG motif" evidence="9">
    <location>
        <begin position="207"/>
        <end position="214"/>
    </location>
</feature>
<keyword evidence="5 9" id="KW-0863">Zinc-finger</keyword>
<dbReference type="HAMAP" id="MF_01152">
    <property type="entry name" value="DnaJ"/>
    <property type="match status" value="1"/>
</dbReference>
<keyword evidence="13" id="KW-0560">Oxidoreductase</keyword>
<dbReference type="PRINTS" id="PR00625">
    <property type="entry name" value="JDOMAIN"/>
</dbReference>
<organism evidence="13 14">
    <name type="scientific">Candidatus Dehalogenimonas loeffleri</name>
    <dbReference type="NCBI Taxonomy" id="3127115"/>
    <lineage>
        <taxon>Bacteria</taxon>
        <taxon>Bacillati</taxon>
        <taxon>Chloroflexota</taxon>
        <taxon>Dehalococcoidia</taxon>
        <taxon>Dehalococcoidales</taxon>
        <taxon>Dehalococcoidaceae</taxon>
        <taxon>Dehalogenimonas</taxon>
    </lineage>
</organism>
<evidence type="ECO:0000259" key="12">
    <source>
        <dbReference type="PROSITE" id="PS51188"/>
    </source>
</evidence>
<feature type="repeat" description="CXXCXGXG motif" evidence="9">
    <location>
        <begin position="193"/>
        <end position="200"/>
    </location>
</feature>
<evidence type="ECO:0000256" key="4">
    <source>
        <dbReference type="ARBA" id="ARBA00022737"/>
    </source>
</evidence>
<keyword evidence="1 9" id="KW-0963">Cytoplasm</keyword>
<keyword evidence="14" id="KW-1185">Reference proteome</keyword>
<feature type="binding site" evidence="9">
    <location>
        <position position="207"/>
    </location>
    <ligand>
        <name>Zn(2+)</name>
        <dbReference type="ChEBI" id="CHEBI:29105"/>
        <label>1</label>
    </ligand>
</feature>
<evidence type="ECO:0000256" key="3">
    <source>
        <dbReference type="ARBA" id="ARBA00022723"/>
    </source>
</evidence>
<gene>
    <name evidence="9 13" type="primary">dnaJ</name>
    <name evidence="13" type="ORF">V8247_02475</name>
</gene>
<evidence type="ECO:0000259" key="11">
    <source>
        <dbReference type="PROSITE" id="PS50076"/>
    </source>
</evidence>
<comment type="cofactor">
    <cofactor evidence="9">
        <name>Zn(2+)</name>
        <dbReference type="ChEBI" id="CHEBI:29105"/>
    </cofactor>
    <text evidence="9">Binds 2 Zn(2+) ions per monomer.</text>
</comment>
<evidence type="ECO:0000256" key="7">
    <source>
        <dbReference type="ARBA" id="ARBA00023016"/>
    </source>
</evidence>
<keyword evidence="6 9" id="KW-0862">Zinc</keyword>
<name>A0ABZ2J4M4_9CHLR</name>
<dbReference type="PROSITE" id="PS50076">
    <property type="entry name" value="DNAJ_2"/>
    <property type="match status" value="1"/>
</dbReference>
<dbReference type="PANTHER" id="PTHR43096:SF48">
    <property type="entry name" value="CHAPERONE PROTEIN DNAJ"/>
    <property type="match status" value="1"/>
</dbReference>
<dbReference type="CDD" id="cd10747">
    <property type="entry name" value="DnaJ_C"/>
    <property type="match status" value="1"/>
</dbReference>
<dbReference type="InterPro" id="IPR012724">
    <property type="entry name" value="DnaJ"/>
</dbReference>
<feature type="zinc finger region" description="CR-type" evidence="10">
    <location>
        <begin position="137"/>
        <end position="219"/>
    </location>
</feature>
<feature type="repeat" description="CXXCXGXG motif" evidence="9">
    <location>
        <begin position="150"/>
        <end position="157"/>
    </location>
</feature>
<evidence type="ECO:0000256" key="5">
    <source>
        <dbReference type="ARBA" id="ARBA00022771"/>
    </source>
</evidence>
<dbReference type="Proteomes" id="UP001375370">
    <property type="component" value="Chromosome"/>
</dbReference>
<feature type="binding site" evidence="9">
    <location>
        <position position="153"/>
    </location>
    <ligand>
        <name>Zn(2+)</name>
        <dbReference type="ChEBI" id="CHEBI:29105"/>
        <label>1</label>
    </ligand>
</feature>
<dbReference type="InterPro" id="IPR001623">
    <property type="entry name" value="DnaJ_domain"/>
</dbReference>
<keyword evidence="4 9" id="KW-0677">Repeat</keyword>
<dbReference type="Gene3D" id="2.60.260.20">
    <property type="entry name" value="Urease metallochaperone UreE, N-terminal domain"/>
    <property type="match status" value="2"/>
</dbReference>
<dbReference type="NCBIfam" id="NF008035">
    <property type="entry name" value="PRK10767.1"/>
    <property type="match status" value="1"/>
</dbReference>
<evidence type="ECO:0000313" key="14">
    <source>
        <dbReference type="Proteomes" id="UP001375370"/>
    </source>
</evidence>
<feature type="binding site" evidence="9">
    <location>
        <position position="193"/>
    </location>
    <ligand>
        <name>Zn(2+)</name>
        <dbReference type="ChEBI" id="CHEBI:29105"/>
        <label>2</label>
    </ligand>
</feature>
<dbReference type="SUPFAM" id="SSF49493">
    <property type="entry name" value="HSP40/DnaJ peptide-binding domain"/>
    <property type="match status" value="2"/>
</dbReference>
<comment type="similarity">
    <text evidence="9">Belongs to the DnaJ family.</text>
</comment>
<dbReference type="InterPro" id="IPR036869">
    <property type="entry name" value="J_dom_sf"/>
</dbReference>
<evidence type="ECO:0000313" key="13">
    <source>
        <dbReference type="EMBL" id="WWX25856.1"/>
    </source>
</evidence>
<proteinExistence type="inferred from homology"/>
<feature type="domain" description="J" evidence="11">
    <location>
        <begin position="6"/>
        <end position="70"/>
    </location>
</feature>
<evidence type="ECO:0000256" key="6">
    <source>
        <dbReference type="ARBA" id="ARBA00022833"/>
    </source>
</evidence>
<sequence length="371" mass="39622">MATKRDYYEVLGIARGASDDQIKKAFRKLAFQYHPDRNKEADAEAKFKEINEAYSVLSDADKRAGYDRFGHAGANGGPFGGGGGGGFEDFGFGGGGGLGEIFETFFGGMGGMGRQAPRRGTDLNYRISITLEEASTGIEREINIQRVEACETCKGSGAKEGTSPTKCAECGGQGKVYQIQRSVFGRFTNVVTCPSCRGEGQTISDPCPKCKGQGRERVSRTVKVRVPPGIDNGNQIRMSGGGNLGDRGGGAGDLYITVNVAVHKLFKRDGDNVIHELGINFAQAALGVDLEVPTLYGPAKLKVPAGVQTGKVIRLKGKGMPMLKKEGAFGDEWVEIKVITPEKLNRKQKKLFEELAASLGTPAEVEAEVAE</sequence>
<evidence type="ECO:0000256" key="2">
    <source>
        <dbReference type="ARBA" id="ARBA00022705"/>
    </source>
</evidence>
<dbReference type="SUPFAM" id="SSF46565">
    <property type="entry name" value="Chaperone J-domain"/>
    <property type="match status" value="1"/>
</dbReference>
<dbReference type="PANTHER" id="PTHR43096">
    <property type="entry name" value="DNAJ HOMOLOG 1, MITOCHONDRIAL-RELATED"/>
    <property type="match status" value="1"/>
</dbReference>
<dbReference type="InterPro" id="IPR008971">
    <property type="entry name" value="HSP40/DnaJ_pept-bd"/>
</dbReference>
<dbReference type="Gene3D" id="1.10.287.110">
    <property type="entry name" value="DnaJ domain"/>
    <property type="match status" value="1"/>
</dbReference>
<protein>
    <recommendedName>
        <fullName evidence="9">Chaperone protein DnaJ</fullName>
    </recommendedName>
</protein>
<comment type="subcellular location">
    <subcellularLocation>
        <location evidence="9">Cytoplasm</location>
    </subcellularLocation>
</comment>
<dbReference type="InterPro" id="IPR036410">
    <property type="entry name" value="HSP_DnaJ_Cys-rich_dom_sf"/>
</dbReference>
<comment type="subunit">
    <text evidence="9">Homodimer.</text>
</comment>
<dbReference type="Gene3D" id="2.10.230.10">
    <property type="entry name" value="Heat shock protein DnaJ, cysteine-rich domain"/>
    <property type="match status" value="1"/>
</dbReference>
<dbReference type="NCBIfam" id="TIGR02349">
    <property type="entry name" value="DnaJ_bact"/>
    <property type="match status" value="1"/>
</dbReference>
<dbReference type="Pfam" id="PF01556">
    <property type="entry name" value="DnaJ_C"/>
    <property type="match status" value="1"/>
</dbReference>
<evidence type="ECO:0000256" key="8">
    <source>
        <dbReference type="ARBA" id="ARBA00023186"/>
    </source>
</evidence>
<dbReference type="EMBL" id="CP146612">
    <property type="protein sequence ID" value="WWX25856.1"/>
    <property type="molecule type" value="Genomic_DNA"/>
</dbReference>
<dbReference type="InterPro" id="IPR018253">
    <property type="entry name" value="DnaJ_domain_CS"/>
</dbReference>